<dbReference type="InterPro" id="IPR007452">
    <property type="entry name" value="TamB_C"/>
</dbReference>
<evidence type="ECO:0000256" key="1">
    <source>
        <dbReference type="ARBA" id="ARBA00004167"/>
    </source>
</evidence>
<dbReference type="Proteomes" id="UP001549749">
    <property type="component" value="Unassembled WGS sequence"/>
</dbReference>
<keyword evidence="3 5" id="KW-1133">Transmembrane helix</keyword>
<dbReference type="EMBL" id="JBEXAC010000002">
    <property type="protein sequence ID" value="MET6999217.1"/>
    <property type="molecule type" value="Genomic_DNA"/>
</dbReference>
<keyword evidence="4 5" id="KW-0472">Membrane</keyword>
<evidence type="ECO:0000259" key="6">
    <source>
        <dbReference type="Pfam" id="PF04357"/>
    </source>
</evidence>
<dbReference type="Pfam" id="PF04357">
    <property type="entry name" value="TamB"/>
    <property type="match status" value="1"/>
</dbReference>
<organism evidence="7 8">
    <name type="scientific">Chitinophaga defluvii</name>
    <dbReference type="NCBI Taxonomy" id="3163343"/>
    <lineage>
        <taxon>Bacteria</taxon>
        <taxon>Pseudomonadati</taxon>
        <taxon>Bacteroidota</taxon>
        <taxon>Chitinophagia</taxon>
        <taxon>Chitinophagales</taxon>
        <taxon>Chitinophagaceae</taxon>
        <taxon>Chitinophaga</taxon>
    </lineage>
</organism>
<evidence type="ECO:0000313" key="7">
    <source>
        <dbReference type="EMBL" id="MET6999217.1"/>
    </source>
</evidence>
<evidence type="ECO:0000256" key="4">
    <source>
        <dbReference type="ARBA" id="ARBA00023136"/>
    </source>
</evidence>
<evidence type="ECO:0000256" key="5">
    <source>
        <dbReference type="SAM" id="Phobius"/>
    </source>
</evidence>
<comment type="subcellular location">
    <subcellularLocation>
        <location evidence="1">Membrane</location>
        <topology evidence="1">Single-pass membrane protein</topology>
    </subcellularLocation>
</comment>
<evidence type="ECO:0000256" key="3">
    <source>
        <dbReference type="ARBA" id="ARBA00022989"/>
    </source>
</evidence>
<sequence>MTEPAETGEKHGRPWWRWLLWIIVAVLLLPVMVVLLLQLTSVQDYLRRQGESYLQKKLHTKVRIGYLHARGWQYLELRNVFVADTTNQALFYTGSLKVRYNLLSFLNNELNINKLEWDTLLVNIYRHQGDSAFNYQFIADAFGSTEAPPDTLVPATGTTLQFKIKDISLRQVKVSYIDAPGGMTAVLTWHQLHVDPDDLLINDGVYSFRGIKLDGLKGLFKQQYIPKTLTAAAPPPPPADTSGSTLHLLLKKLQITNSSFVYADEGSGLSTAWKIGELMLRNSNLDQDSTRIQIGDLSIKNTGGLLTMLPAKDTTTPPPDSTPNTWQVFATQVTMDRLAMRYDNGAPPPKAAGPDPDYNHLFLTDFSTRVGNIRYKPDSISAVMHSLKVKDKSGFAIRKANMKFLFTPQSLALQNFLIQTNQSLLRRHIAVSVPSWSTLSQNMDLLQITANLDSSHIALGEWLPFVPDARKNKSFAPLWHKQLTLAAIIKGSLGQLKIEQLHVTDNDGNILQTQGEIAHATDVDRLQANLPSILLQSGNKPLRSWLPAGILPDTPRLPEHLLLTGSFKGGMQDMQTQLQLKSESANANLSAHLINITDSLRSRYEVNLSDFRVHPGVLLYDTTFGWISGHMVAQGQGYSLPDMLAKAAIQLDHATYNGYTYQDVNIKGHINKGLFEATGESADTSITANFNVSGQLADTTVRNLKAVMNLAKADLYATNWYDKPMILKGNLLADFSSLEPRRLEGGAWLTDWQIAAEGQVLPVDSVLLIAHWQDQQYLSLLGPFGFIKAQGNVDYTKVGGAMGQLINKPLQPIDSSRIVQLPPDQQLQWTAALSWPTSLQPLLPGLRMEKPLIIDGRMNSDSSLLVLNAALPKLNYDSLQLDSMLVKAHIQDTTLKAVISLAAIKHKVVPLYHTQLQTTAHAGLVDWDLDLEDVKHLPKYKVGGLLRFLPANVMELSLKPDLLLNKAKWTVAENNLIRIKDGGPDTANLKLSYGQQSIQLSTQQDSSGSKPAFLASIKDFQLSTITGMLAADTLLANGVLNADAQVRNWDTSPLINSTLKVDSLIVQGAAMGTLNAQVETPVPAQYKLDASLTGNDNDVKVAGTYDSTINAAVNIAKLNMASFEPFTFGNISRMHGTADGQFTIKGTTDKPNVNGNLHFNNAGGTITYLGSDLTLPDETIIIDDKGIQLNKLVIIDSLKNELVVDGRINTKDFTNYSFRLDVNADNFMALGKQQSQDQWIYGPAFIDSKVKIRGNLDLPRVDATVKLRDKSNITVMLPDDAPGLSDREGVIEFVDKSNPVDSSMLAKVDSSKFENPRLKGIIFSGIAEITPASTIKIIIDKQNGDYVEAKGTANINATLDPSSKMSLTGRYEIDGGKYEMSLNQLIKRSFTIQKGSFISFNGEATSADLDITAKYTVETSAADLVADQISGKSESERTRFKQRLPFDVYLMIKGNLMKPDITFMLDMPERERNALDGAVYNRIKQINQVESELNKQVMGLLVLNSFIPEDPMATLNSAGGGGIGNAAKQSVSKILSQQLNNLAGNLIKGIDLNFDLQNKEDYSSGAAQETTTLNVGASKKLFNDRLTVSVGSNIMLQGQQQSNASSLVGDISVEYQLTRDGRYLVRVYQRNKNETVVEGQIIETGVAFALVMDYDNFKEILQRARKTDKKEKLRNKEQKK</sequence>
<feature type="domain" description="Translocation and assembly module TamB C-terminal" evidence="6">
    <location>
        <begin position="1197"/>
        <end position="1633"/>
    </location>
</feature>
<dbReference type="RefSeq" id="WP_354661785.1">
    <property type="nucleotide sequence ID" value="NZ_JBEXAC010000002.1"/>
</dbReference>
<accession>A0ABV2T990</accession>
<protein>
    <submittedName>
        <fullName evidence="7">Translocation/assembly module TamB domain-containing protein</fullName>
    </submittedName>
</protein>
<comment type="caution">
    <text evidence="7">The sequence shown here is derived from an EMBL/GenBank/DDBJ whole genome shotgun (WGS) entry which is preliminary data.</text>
</comment>
<gene>
    <name evidence="7" type="ORF">ABR189_17650</name>
</gene>
<keyword evidence="8" id="KW-1185">Reference proteome</keyword>
<reference evidence="7 8" key="1">
    <citation type="submission" date="2024-06" db="EMBL/GenBank/DDBJ databases">
        <title>Chitinophaga defluvii sp. nov., isolated from municipal sewage.</title>
        <authorList>
            <person name="Zhang L."/>
        </authorList>
    </citation>
    <scope>NUCLEOTIDE SEQUENCE [LARGE SCALE GENOMIC DNA]</scope>
    <source>
        <strain evidence="7 8">H8</strain>
    </source>
</reference>
<name>A0ABV2T990_9BACT</name>
<keyword evidence="2 5" id="KW-0812">Transmembrane</keyword>
<evidence type="ECO:0000256" key="2">
    <source>
        <dbReference type="ARBA" id="ARBA00022692"/>
    </source>
</evidence>
<proteinExistence type="predicted"/>
<feature type="transmembrane region" description="Helical" evidence="5">
    <location>
        <begin position="18"/>
        <end position="39"/>
    </location>
</feature>
<evidence type="ECO:0000313" key="8">
    <source>
        <dbReference type="Proteomes" id="UP001549749"/>
    </source>
</evidence>